<organism evidence="3 4">
    <name type="scientific">Mucilaginibacter pineti</name>
    <dbReference type="NCBI Taxonomy" id="1391627"/>
    <lineage>
        <taxon>Bacteria</taxon>
        <taxon>Pseudomonadati</taxon>
        <taxon>Bacteroidota</taxon>
        <taxon>Sphingobacteriia</taxon>
        <taxon>Sphingobacteriales</taxon>
        <taxon>Sphingobacteriaceae</taxon>
        <taxon>Mucilaginibacter</taxon>
    </lineage>
</organism>
<evidence type="ECO:0000259" key="2">
    <source>
        <dbReference type="PROSITE" id="PS50983"/>
    </source>
</evidence>
<dbReference type="SUPFAM" id="SSF53807">
    <property type="entry name" value="Helical backbone' metal receptor"/>
    <property type="match status" value="1"/>
</dbReference>
<dbReference type="InterPro" id="IPR002491">
    <property type="entry name" value="ABC_transptr_periplasmic_BD"/>
</dbReference>
<dbReference type="NCBIfam" id="NF038402">
    <property type="entry name" value="TroA_like"/>
    <property type="match status" value="1"/>
</dbReference>
<evidence type="ECO:0000313" key="4">
    <source>
        <dbReference type="Proteomes" id="UP000199072"/>
    </source>
</evidence>
<dbReference type="AlphaFoldDB" id="A0A1G6U7R7"/>
<feature type="domain" description="Fe/B12 periplasmic-binding" evidence="2">
    <location>
        <begin position="20"/>
        <end position="259"/>
    </location>
</feature>
<dbReference type="Proteomes" id="UP000199072">
    <property type="component" value="Unassembled WGS sequence"/>
</dbReference>
<dbReference type="InterPro" id="IPR050902">
    <property type="entry name" value="ABC_Transporter_SBP"/>
</dbReference>
<sequence>MPVFHDQLHRAISLSAVPEKIISVVPSQTELLFYLGLDAEIIGITKFCIHPANKFKTTTKVGGTKQLNTELIKSLKPDLIIANKEENDRGQIEELSKLFPVWISDINNLAQALDMIHNVGLLVDRQTEAEVLFKAITAGFKSFPLPQLNLRVAYLIWRKPYIVAATNTYIDSMLQLCGFTNAFEAERYPELGSDDLIRVKPDVVFLSSEPYPFKQKHIIEFQELLPQAKVLLVDGEMFSWYGSRLLQVPEYLEGLIAEL</sequence>
<protein>
    <submittedName>
        <fullName evidence="3">Substrate-binding protein</fullName>
    </submittedName>
</protein>
<gene>
    <name evidence="3" type="ORF">SAMN05216464_101558</name>
</gene>
<dbReference type="Pfam" id="PF01497">
    <property type="entry name" value="Peripla_BP_2"/>
    <property type="match status" value="1"/>
</dbReference>
<dbReference type="PANTHER" id="PTHR30535">
    <property type="entry name" value="VITAMIN B12-BINDING PROTEIN"/>
    <property type="match status" value="1"/>
</dbReference>
<dbReference type="EMBL" id="FNAI01000001">
    <property type="protein sequence ID" value="SDD37254.1"/>
    <property type="molecule type" value="Genomic_DNA"/>
</dbReference>
<accession>A0A1G6U7R7</accession>
<name>A0A1G6U7R7_9SPHI</name>
<dbReference type="OrthoDB" id="9816357at2"/>
<evidence type="ECO:0000313" key="3">
    <source>
        <dbReference type="EMBL" id="SDD37254.1"/>
    </source>
</evidence>
<keyword evidence="4" id="KW-1185">Reference proteome</keyword>
<dbReference type="STRING" id="1391627.SAMN05216464_101558"/>
<keyword evidence="1" id="KW-0732">Signal</keyword>
<dbReference type="InterPro" id="IPR054828">
    <property type="entry name" value="Vit_B12_bind_prot"/>
</dbReference>
<reference evidence="3 4" key="1">
    <citation type="submission" date="2016-10" db="EMBL/GenBank/DDBJ databases">
        <authorList>
            <person name="de Groot N.N."/>
        </authorList>
    </citation>
    <scope>NUCLEOTIDE SEQUENCE [LARGE SCALE GENOMIC DNA]</scope>
    <source>
        <strain evidence="3 4">47C3B</strain>
    </source>
</reference>
<evidence type="ECO:0000256" key="1">
    <source>
        <dbReference type="ARBA" id="ARBA00022729"/>
    </source>
</evidence>
<dbReference type="PROSITE" id="PS50983">
    <property type="entry name" value="FE_B12_PBP"/>
    <property type="match status" value="1"/>
</dbReference>
<proteinExistence type="predicted"/>
<dbReference type="PANTHER" id="PTHR30535:SF35">
    <property type="entry name" value="PERIPLASMIC BINDING PROTEIN"/>
    <property type="match status" value="1"/>
</dbReference>
<dbReference type="Gene3D" id="3.40.50.1980">
    <property type="entry name" value="Nitrogenase molybdenum iron protein domain"/>
    <property type="match status" value="2"/>
</dbReference>
<dbReference type="RefSeq" id="WP_091143869.1">
    <property type="nucleotide sequence ID" value="NZ_FNAI01000001.1"/>
</dbReference>